<dbReference type="EMBL" id="JACAZH010000004">
    <property type="protein sequence ID" value="KAF7370424.1"/>
    <property type="molecule type" value="Genomic_DNA"/>
</dbReference>
<dbReference type="Gene3D" id="3.30.710.10">
    <property type="entry name" value="Potassium Channel Kv1.1, Chain A"/>
    <property type="match status" value="1"/>
</dbReference>
<keyword evidence="4" id="KW-1185">Reference proteome</keyword>
<dbReference type="Pfam" id="PF00651">
    <property type="entry name" value="BTB"/>
    <property type="match status" value="1"/>
</dbReference>
<feature type="region of interest" description="Disordered" evidence="1">
    <location>
        <begin position="1"/>
        <end position="20"/>
    </location>
</feature>
<proteinExistence type="predicted"/>
<dbReference type="OrthoDB" id="3217871at2759"/>
<feature type="compositionally biased region" description="Polar residues" evidence="1">
    <location>
        <begin position="1"/>
        <end position="12"/>
    </location>
</feature>
<dbReference type="Proteomes" id="UP000623467">
    <property type="component" value="Unassembled WGS sequence"/>
</dbReference>
<dbReference type="PROSITE" id="PS50097">
    <property type="entry name" value="BTB"/>
    <property type="match status" value="1"/>
</dbReference>
<feature type="domain" description="BTB" evidence="2">
    <location>
        <begin position="28"/>
        <end position="92"/>
    </location>
</feature>
<evidence type="ECO:0000259" key="2">
    <source>
        <dbReference type="PROSITE" id="PS50097"/>
    </source>
</evidence>
<evidence type="ECO:0000313" key="3">
    <source>
        <dbReference type="EMBL" id="KAF7370424.1"/>
    </source>
</evidence>
<dbReference type="InterPro" id="IPR011333">
    <property type="entry name" value="SKP1/BTB/POZ_sf"/>
</dbReference>
<evidence type="ECO:0000256" key="1">
    <source>
        <dbReference type="SAM" id="MobiDB-lite"/>
    </source>
</evidence>
<name>A0A8H6Z3S5_9AGAR</name>
<dbReference type="CDD" id="cd18186">
    <property type="entry name" value="BTB_POZ_ZBTB_KLHL-like"/>
    <property type="match status" value="1"/>
</dbReference>
<gene>
    <name evidence="3" type="ORF">MSAN_00674100</name>
</gene>
<dbReference type="SUPFAM" id="SSF54695">
    <property type="entry name" value="POZ domain"/>
    <property type="match status" value="1"/>
</dbReference>
<sequence>MSSLSALDQQAENEPGITRSTDRWFSEGNVVLQAGNTQFRVHWGVLALHSSVFRDMQGLPQPPDEPNVDGCPVVHLPDDSADVTYLLKALYDPMFLTQKPLPLAFIGALLRLGRKYDFKEFRDFAVGRLKAQHPTILQEYDARIARQAPPGYTFGWALDSEMFHDCTAPTQCSKAREVFVRECLDNSAIWTFPLTSSAPARCNLCAACKLRMIEAMEAGRIKMWAELPQIFGLPPWDELKDDL</sequence>
<reference evidence="3" key="1">
    <citation type="submission" date="2020-05" db="EMBL/GenBank/DDBJ databases">
        <title>Mycena genomes resolve the evolution of fungal bioluminescence.</title>
        <authorList>
            <person name="Tsai I.J."/>
        </authorList>
    </citation>
    <scope>NUCLEOTIDE SEQUENCE</scope>
    <source>
        <strain evidence="3">160909Yilan</strain>
    </source>
</reference>
<accession>A0A8H6Z3S5</accession>
<protein>
    <submittedName>
        <fullName evidence="3">BTB domain-containing protein</fullName>
    </submittedName>
</protein>
<evidence type="ECO:0000313" key="4">
    <source>
        <dbReference type="Proteomes" id="UP000623467"/>
    </source>
</evidence>
<dbReference type="AlphaFoldDB" id="A0A8H6Z3S5"/>
<dbReference type="SMART" id="SM00225">
    <property type="entry name" value="BTB"/>
    <property type="match status" value="1"/>
</dbReference>
<dbReference type="InterPro" id="IPR000210">
    <property type="entry name" value="BTB/POZ_dom"/>
</dbReference>
<comment type="caution">
    <text evidence="3">The sequence shown here is derived from an EMBL/GenBank/DDBJ whole genome shotgun (WGS) entry which is preliminary data.</text>
</comment>
<organism evidence="3 4">
    <name type="scientific">Mycena sanguinolenta</name>
    <dbReference type="NCBI Taxonomy" id="230812"/>
    <lineage>
        <taxon>Eukaryota</taxon>
        <taxon>Fungi</taxon>
        <taxon>Dikarya</taxon>
        <taxon>Basidiomycota</taxon>
        <taxon>Agaricomycotina</taxon>
        <taxon>Agaricomycetes</taxon>
        <taxon>Agaricomycetidae</taxon>
        <taxon>Agaricales</taxon>
        <taxon>Marasmiineae</taxon>
        <taxon>Mycenaceae</taxon>
        <taxon>Mycena</taxon>
    </lineage>
</organism>